<keyword evidence="2" id="KW-1185">Reference proteome</keyword>
<sequence length="126" mass="13394">MSDALQDLLTGAVPLFEDDMDRLVEWAEAVQDADGALESGAGFGMDTTGRTTEIHATVGDAAAEADPGSFDEGWIATPGLSSECDCTDDEQPIVALSHRDREVVLIDCINCGVRYDVDALDGDRDD</sequence>
<proteinExistence type="predicted"/>
<dbReference type="Proteomes" id="UP001430377">
    <property type="component" value="Unassembled WGS sequence"/>
</dbReference>
<dbReference type="EMBL" id="RKLR01000019">
    <property type="protein sequence ID" value="MBX0325764.1"/>
    <property type="molecule type" value="Genomic_DNA"/>
</dbReference>
<organism evidence="1 2">
    <name type="scientific">Haloarcula rubra</name>
    <dbReference type="NCBI Taxonomy" id="2487747"/>
    <lineage>
        <taxon>Archaea</taxon>
        <taxon>Methanobacteriati</taxon>
        <taxon>Methanobacteriota</taxon>
        <taxon>Stenosarchaea group</taxon>
        <taxon>Halobacteria</taxon>
        <taxon>Halobacteriales</taxon>
        <taxon>Haloarculaceae</taxon>
        <taxon>Haloarcula</taxon>
    </lineage>
</organism>
<reference evidence="1 2" key="1">
    <citation type="submission" date="2021-06" db="EMBL/GenBank/DDBJ databases">
        <title>Halomicroarcula sp. a new haloarchaeum isolated from saline soil.</title>
        <authorList>
            <person name="Duran-Viseras A."/>
            <person name="Sanchez-Porro C."/>
            <person name="Ventosa A."/>
        </authorList>
    </citation>
    <scope>NUCLEOTIDE SEQUENCE [LARGE SCALE GENOMIC DNA]</scope>
    <source>
        <strain evidence="1 2">F13</strain>
    </source>
</reference>
<protein>
    <recommendedName>
        <fullName evidence="3">Halobacterial output domain-containing protein</fullName>
    </recommendedName>
</protein>
<name>A0AAW4PYP6_9EURY</name>
<gene>
    <name evidence="1" type="ORF">EGH21_22360</name>
</gene>
<dbReference type="RefSeq" id="WP_220620625.1">
    <property type="nucleotide sequence ID" value="NZ_RKLR01000019.1"/>
</dbReference>
<dbReference type="AlphaFoldDB" id="A0AAW4PYP6"/>
<accession>A0AAW4PYP6</accession>
<comment type="caution">
    <text evidence="1">The sequence shown here is derived from an EMBL/GenBank/DDBJ whole genome shotgun (WGS) entry which is preliminary data.</text>
</comment>
<evidence type="ECO:0000313" key="2">
    <source>
        <dbReference type="Proteomes" id="UP001430377"/>
    </source>
</evidence>
<evidence type="ECO:0008006" key="3">
    <source>
        <dbReference type="Google" id="ProtNLM"/>
    </source>
</evidence>
<evidence type="ECO:0000313" key="1">
    <source>
        <dbReference type="EMBL" id="MBX0325764.1"/>
    </source>
</evidence>